<dbReference type="EMBL" id="KV878696">
    <property type="protein sequence ID" value="OJJ66886.1"/>
    <property type="molecule type" value="Genomic_DNA"/>
</dbReference>
<dbReference type="RefSeq" id="XP_067474135.1">
    <property type="nucleotide sequence ID" value="XM_067623361.1"/>
</dbReference>
<dbReference type="VEuPathDB" id="FungiDB:ASPBRDRAFT_355661"/>
<evidence type="ECO:0000313" key="1">
    <source>
        <dbReference type="EMBL" id="OJJ66886.1"/>
    </source>
</evidence>
<dbReference type="AlphaFoldDB" id="A0A1L9U5D9"/>
<dbReference type="OrthoDB" id="10447754at2759"/>
<dbReference type="GeneID" id="93575849"/>
<organism evidence="1 2">
    <name type="scientific">Aspergillus brasiliensis (strain CBS 101740 / IMI 381727 / IBT 21946)</name>
    <dbReference type="NCBI Taxonomy" id="767769"/>
    <lineage>
        <taxon>Eukaryota</taxon>
        <taxon>Fungi</taxon>
        <taxon>Dikarya</taxon>
        <taxon>Ascomycota</taxon>
        <taxon>Pezizomycotina</taxon>
        <taxon>Eurotiomycetes</taxon>
        <taxon>Eurotiomycetidae</taxon>
        <taxon>Eurotiales</taxon>
        <taxon>Aspergillaceae</taxon>
        <taxon>Aspergillus</taxon>
        <taxon>Aspergillus subgen. Circumdati</taxon>
    </lineage>
</organism>
<dbReference type="Proteomes" id="UP000184499">
    <property type="component" value="Unassembled WGS sequence"/>
</dbReference>
<name>A0A1L9U5D9_ASPBC</name>
<keyword evidence="2" id="KW-1185">Reference proteome</keyword>
<accession>A0A1L9U5D9</accession>
<gene>
    <name evidence="1" type="ORF">ASPBRDRAFT_355661</name>
</gene>
<protein>
    <submittedName>
        <fullName evidence="1">Uncharacterized protein</fullName>
    </submittedName>
</protein>
<sequence length="154" mass="17783">MNSVPPRPPTHLAVGWPMVTLDCTSCRSNFDALAVRWTRDSRFMHSGYEDVRALLCCTFYSLHSHQWTQLRLCDGHWPLGSHNSHEDGGPCNSYKHCRPRHSTRADSYRGAMVFECDRRNVHLARNFFSLVPSRPPAQPHLVLMDYGDLDHFYP</sequence>
<reference evidence="2" key="1">
    <citation type="journal article" date="2017" name="Genome Biol.">
        <title>Comparative genomics reveals high biological diversity and specific adaptations in the industrially and medically important fungal genus Aspergillus.</title>
        <authorList>
            <person name="de Vries R.P."/>
            <person name="Riley R."/>
            <person name="Wiebenga A."/>
            <person name="Aguilar-Osorio G."/>
            <person name="Amillis S."/>
            <person name="Uchima C.A."/>
            <person name="Anderluh G."/>
            <person name="Asadollahi M."/>
            <person name="Askin M."/>
            <person name="Barry K."/>
            <person name="Battaglia E."/>
            <person name="Bayram O."/>
            <person name="Benocci T."/>
            <person name="Braus-Stromeyer S.A."/>
            <person name="Caldana C."/>
            <person name="Canovas D."/>
            <person name="Cerqueira G.C."/>
            <person name="Chen F."/>
            <person name="Chen W."/>
            <person name="Choi C."/>
            <person name="Clum A."/>
            <person name="Dos Santos R.A."/>
            <person name="Damasio A.R."/>
            <person name="Diallinas G."/>
            <person name="Emri T."/>
            <person name="Fekete E."/>
            <person name="Flipphi M."/>
            <person name="Freyberg S."/>
            <person name="Gallo A."/>
            <person name="Gournas C."/>
            <person name="Habgood R."/>
            <person name="Hainaut M."/>
            <person name="Harispe M.L."/>
            <person name="Henrissat B."/>
            <person name="Hilden K.S."/>
            <person name="Hope R."/>
            <person name="Hossain A."/>
            <person name="Karabika E."/>
            <person name="Karaffa L."/>
            <person name="Karanyi Z."/>
            <person name="Krasevec N."/>
            <person name="Kuo A."/>
            <person name="Kusch H."/>
            <person name="LaButti K."/>
            <person name="Lagendijk E.L."/>
            <person name="Lapidus A."/>
            <person name="Levasseur A."/>
            <person name="Lindquist E."/>
            <person name="Lipzen A."/>
            <person name="Logrieco A.F."/>
            <person name="MacCabe A."/>
            <person name="Maekelae M.R."/>
            <person name="Malavazi I."/>
            <person name="Melin P."/>
            <person name="Meyer V."/>
            <person name="Mielnichuk N."/>
            <person name="Miskei M."/>
            <person name="Molnar A.P."/>
            <person name="Mule G."/>
            <person name="Ngan C.Y."/>
            <person name="Orejas M."/>
            <person name="Orosz E."/>
            <person name="Ouedraogo J.P."/>
            <person name="Overkamp K.M."/>
            <person name="Park H.-S."/>
            <person name="Perrone G."/>
            <person name="Piumi F."/>
            <person name="Punt P.J."/>
            <person name="Ram A.F."/>
            <person name="Ramon A."/>
            <person name="Rauscher S."/>
            <person name="Record E."/>
            <person name="Riano-Pachon D.M."/>
            <person name="Robert V."/>
            <person name="Roehrig J."/>
            <person name="Ruller R."/>
            <person name="Salamov A."/>
            <person name="Salih N.S."/>
            <person name="Samson R.A."/>
            <person name="Sandor E."/>
            <person name="Sanguinetti M."/>
            <person name="Schuetze T."/>
            <person name="Sepcic K."/>
            <person name="Shelest E."/>
            <person name="Sherlock G."/>
            <person name="Sophianopoulou V."/>
            <person name="Squina F.M."/>
            <person name="Sun H."/>
            <person name="Susca A."/>
            <person name="Todd R.B."/>
            <person name="Tsang A."/>
            <person name="Unkles S.E."/>
            <person name="van de Wiele N."/>
            <person name="van Rossen-Uffink D."/>
            <person name="Oliveira J.V."/>
            <person name="Vesth T.C."/>
            <person name="Visser J."/>
            <person name="Yu J.-H."/>
            <person name="Zhou M."/>
            <person name="Andersen M.R."/>
            <person name="Archer D.B."/>
            <person name="Baker S.E."/>
            <person name="Benoit I."/>
            <person name="Brakhage A.A."/>
            <person name="Braus G.H."/>
            <person name="Fischer R."/>
            <person name="Frisvad J.C."/>
            <person name="Goldman G.H."/>
            <person name="Houbraken J."/>
            <person name="Oakley B."/>
            <person name="Pocsi I."/>
            <person name="Scazzocchio C."/>
            <person name="Seiboth B."/>
            <person name="vanKuyk P.A."/>
            <person name="Wortman J."/>
            <person name="Dyer P.S."/>
            <person name="Grigoriev I.V."/>
        </authorList>
    </citation>
    <scope>NUCLEOTIDE SEQUENCE [LARGE SCALE GENOMIC DNA]</scope>
    <source>
        <strain evidence="2">CBS 101740 / IMI 381727 / IBT 21946</strain>
    </source>
</reference>
<evidence type="ECO:0000313" key="2">
    <source>
        <dbReference type="Proteomes" id="UP000184499"/>
    </source>
</evidence>
<proteinExistence type="predicted"/>